<name>A0A078MX21_9MICC</name>
<dbReference type="PANTHER" id="PTHR42770:SF8">
    <property type="entry name" value="PUTRESCINE IMPORTER PUUP"/>
    <property type="match status" value="1"/>
</dbReference>
<feature type="region of interest" description="Disordered" evidence="5">
    <location>
        <begin position="1"/>
        <end position="21"/>
    </location>
</feature>
<dbReference type="PIRSF" id="PIRSF006060">
    <property type="entry name" value="AA_transporter"/>
    <property type="match status" value="1"/>
</dbReference>
<feature type="transmembrane region" description="Helical" evidence="6">
    <location>
        <begin position="431"/>
        <end position="450"/>
    </location>
</feature>
<evidence type="ECO:0000256" key="4">
    <source>
        <dbReference type="ARBA" id="ARBA00023136"/>
    </source>
</evidence>
<evidence type="ECO:0000313" key="8">
    <source>
        <dbReference type="EMBL" id="CEA09376.1"/>
    </source>
</evidence>
<keyword evidence="3 6" id="KW-1133">Transmembrane helix</keyword>
<feature type="transmembrane region" description="Helical" evidence="6">
    <location>
        <begin position="407"/>
        <end position="425"/>
    </location>
</feature>
<dbReference type="GO" id="GO:0016020">
    <property type="term" value="C:membrane"/>
    <property type="evidence" value="ECO:0007669"/>
    <property type="project" value="UniProtKB-SubCell"/>
</dbReference>
<reference evidence="8" key="1">
    <citation type="submission" date="2014-07" db="EMBL/GenBank/DDBJ databases">
        <authorList>
            <person name="Urmite Genomes Urmite Genomes"/>
        </authorList>
    </citation>
    <scope>NUCLEOTIDE SEQUENCE</scope>
    <source>
        <strain evidence="8">11W110_air</strain>
    </source>
</reference>
<dbReference type="PANTHER" id="PTHR42770">
    <property type="entry name" value="AMINO ACID TRANSPORTER-RELATED"/>
    <property type="match status" value="1"/>
</dbReference>
<keyword evidence="4 6" id="KW-0472">Membrane</keyword>
<dbReference type="Gene3D" id="1.20.1740.10">
    <property type="entry name" value="Amino acid/polyamine transporter I"/>
    <property type="match status" value="1"/>
</dbReference>
<evidence type="ECO:0000259" key="7">
    <source>
        <dbReference type="Pfam" id="PF00324"/>
    </source>
</evidence>
<feature type="transmembrane region" description="Helical" evidence="6">
    <location>
        <begin position="172"/>
        <end position="194"/>
    </location>
</feature>
<feature type="transmembrane region" description="Helical" evidence="6">
    <location>
        <begin position="247"/>
        <end position="269"/>
    </location>
</feature>
<dbReference type="Pfam" id="PF00324">
    <property type="entry name" value="AA_permease"/>
    <property type="match status" value="1"/>
</dbReference>
<accession>A0A078MX21</accession>
<feature type="transmembrane region" description="Helical" evidence="6">
    <location>
        <begin position="346"/>
        <end position="366"/>
    </location>
</feature>
<protein>
    <submittedName>
        <fullName evidence="8">Putrescine importer PuuP</fullName>
    </submittedName>
</protein>
<feature type="transmembrane region" description="Helical" evidence="6">
    <location>
        <begin position="214"/>
        <end position="235"/>
    </location>
</feature>
<comment type="subcellular location">
    <subcellularLocation>
        <location evidence="1">Membrane</location>
        <topology evidence="1">Multi-pass membrane protein</topology>
    </subcellularLocation>
</comment>
<evidence type="ECO:0000256" key="1">
    <source>
        <dbReference type="ARBA" id="ARBA00004141"/>
    </source>
</evidence>
<keyword evidence="2 6" id="KW-0812">Transmembrane</keyword>
<dbReference type="EMBL" id="LN483072">
    <property type="protein sequence ID" value="CEA09376.1"/>
    <property type="molecule type" value="Genomic_DNA"/>
</dbReference>
<feature type="transmembrane region" description="Helical" evidence="6">
    <location>
        <begin position="69"/>
        <end position="88"/>
    </location>
</feature>
<dbReference type="PATRIC" id="fig|1461584.3.peg.2717"/>
<evidence type="ECO:0000256" key="6">
    <source>
        <dbReference type="SAM" id="Phobius"/>
    </source>
</evidence>
<feature type="transmembrane region" description="Helical" evidence="6">
    <location>
        <begin position="372"/>
        <end position="395"/>
    </location>
</feature>
<dbReference type="InterPro" id="IPR050367">
    <property type="entry name" value="APC_superfamily"/>
</dbReference>
<dbReference type="InterPro" id="IPR004841">
    <property type="entry name" value="AA-permease/SLC12A_dom"/>
</dbReference>
<feature type="transmembrane region" description="Helical" evidence="6">
    <location>
        <begin position="289"/>
        <end position="316"/>
    </location>
</feature>
<sequence>MDPNAATPHPQGSTPAGRIPAGPQAAELRRSFNLSSLTLFGLAYLAPLVVLGTFGVIAVRSGGAAAGSYLLALVAMLFTALSYGRMAAAFPQAGASYNFVRRNIDPRLGFLVGWASILDYFFLPMVIWLIGASFLSAGFPAVPFWVWIAGFILLTTALNVVGVAVAKGANILLMAFQLLVIVLFIGFAVAAVTLEDGLRGLFSLDPFFNPGTDFEKISAGAAVAAYSFLGFDAVAAMADDTRNPARVLPRAIVLVALIGGVIFIVLSYVTELAHPGTDFTDEGSAAFEIAEQIGGALFSAVFLAGLVVTQFASGLAAQSSASRLLYAMGRSDSLPRRIFGYVSPRFRTPVLNVLLCGLVGCVAFFLDESTSTSFINFGAFIAFTLVNACCVFYWVRQRRQGVRLNPLAYIAAPGVGAVISIYLWLNLDVPAKILGSIWLALGVIYLVWLTRGFRRDPPGMQVD</sequence>
<evidence type="ECO:0000256" key="5">
    <source>
        <dbReference type="SAM" id="MobiDB-lite"/>
    </source>
</evidence>
<evidence type="ECO:0000256" key="2">
    <source>
        <dbReference type="ARBA" id="ARBA00022692"/>
    </source>
</evidence>
<evidence type="ECO:0000256" key="3">
    <source>
        <dbReference type="ARBA" id="ARBA00022989"/>
    </source>
</evidence>
<feature type="transmembrane region" description="Helical" evidence="6">
    <location>
        <begin position="37"/>
        <end position="57"/>
    </location>
</feature>
<feature type="domain" description="Amino acid permease/ SLC12A" evidence="7">
    <location>
        <begin position="57"/>
        <end position="421"/>
    </location>
</feature>
<dbReference type="GO" id="GO:0055085">
    <property type="term" value="P:transmembrane transport"/>
    <property type="evidence" value="ECO:0007669"/>
    <property type="project" value="InterPro"/>
</dbReference>
<organism evidence="8">
    <name type="scientific">Arthrobacter saudimassiliensis</name>
    <dbReference type="NCBI Taxonomy" id="1461584"/>
    <lineage>
        <taxon>Bacteria</taxon>
        <taxon>Bacillati</taxon>
        <taxon>Actinomycetota</taxon>
        <taxon>Actinomycetes</taxon>
        <taxon>Micrococcales</taxon>
        <taxon>Micrococcaceae</taxon>
        <taxon>Arthrobacter</taxon>
    </lineage>
</organism>
<feature type="transmembrane region" description="Helical" evidence="6">
    <location>
        <begin position="144"/>
        <end position="165"/>
    </location>
</feature>
<feature type="transmembrane region" description="Helical" evidence="6">
    <location>
        <begin position="108"/>
        <end position="132"/>
    </location>
</feature>
<proteinExistence type="predicted"/>
<dbReference type="AlphaFoldDB" id="A0A078MX21"/>
<gene>
    <name evidence="8" type="primary">puuP_3</name>
    <name evidence="8" type="ORF">BN1051_02745</name>
</gene>